<evidence type="ECO:0000256" key="1">
    <source>
        <dbReference type="SAM" id="SignalP"/>
    </source>
</evidence>
<organism evidence="2 3">
    <name type="scientific">Microbacterium kribbense</name>
    <dbReference type="NCBI Taxonomy" id="433645"/>
    <lineage>
        <taxon>Bacteria</taxon>
        <taxon>Bacillati</taxon>
        <taxon>Actinomycetota</taxon>
        <taxon>Actinomycetes</taxon>
        <taxon>Micrococcales</taxon>
        <taxon>Microbacteriaceae</taxon>
        <taxon>Microbacterium</taxon>
    </lineage>
</organism>
<evidence type="ECO:0000313" key="2">
    <source>
        <dbReference type="EMBL" id="GAA3775321.1"/>
    </source>
</evidence>
<name>A0ABP7GU06_9MICO</name>
<reference evidence="3" key="1">
    <citation type="journal article" date="2019" name="Int. J. Syst. Evol. Microbiol.">
        <title>The Global Catalogue of Microorganisms (GCM) 10K type strain sequencing project: providing services to taxonomists for standard genome sequencing and annotation.</title>
        <authorList>
            <consortium name="The Broad Institute Genomics Platform"/>
            <consortium name="The Broad Institute Genome Sequencing Center for Infectious Disease"/>
            <person name="Wu L."/>
            <person name="Ma J."/>
        </authorList>
    </citation>
    <scope>NUCLEOTIDE SEQUENCE [LARGE SCALE GENOMIC DNA]</scope>
    <source>
        <strain evidence="3">JCM 16950</strain>
    </source>
</reference>
<dbReference type="EMBL" id="BAABAF010000010">
    <property type="protein sequence ID" value="GAA3775321.1"/>
    <property type="molecule type" value="Genomic_DNA"/>
</dbReference>
<dbReference type="RefSeq" id="WP_344784827.1">
    <property type="nucleotide sequence ID" value="NZ_BAABAF010000010.1"/>
</dbReference>
<protein>
    <recommendedName>
        <fullName evidence="4">Secreted protein</fullName>
    </recommendedName>
</protein>
<evidence type="ECO:0008006" key="4">
    <source>
        <dbReference type="Google" id="ProtNLM"/>
    </source>
</evidence>
<accession>A0ABP7GU06</accession>
<proteinExistence type="predicted"/>
<feature type="chain" id="PRO_5047161741" description="Secreted protein" evidence="1">
    <location>
        <begin position="28"/>
        <end position="158"/>
    </location>
</feature>
<keyword evidence="3" id="KW-1185">Reference proteome</keyword>
<comment type="caution">
    <text evidence="2">The sequence shown here is derived from an EMBL/GenBank/DDBJ whole genome shotgun (WGS) entry which is preliminary data.</text>
</comment>
<gene>
    <name evidence="2" type="ORF">GCM10022240_28740</name>
</gene>
<feature type="signal peptide" evidence="1">
    <location>
        <begin position="1"/>
        <end position="27"/>
    </location>
</feature>
<evidence type="ECO:0000313" key="3">
    <source>
        <dbReference type="Proteomes" id="UP001500540"/>
    </source>
</evidence>
<sequence length="158" mass="16347">MRTSRKFFTLFALAGFAVLGTAGPALAAPPARSTSAQLVGIVHQTGATTATVTARYTCTGAADQIRLWISVKQTADRTADPILATAGSSGVSAAWSQTHAGVLDCDGMNHVATFTVDQTEQGFGELASGSAWVQFCLFDATTTGAEIPVSDTGFMLVR</sequence>
<dbReference type="Proteomes" id="UP001500540">
    <property type="component" value="Unassembled WGS sequence"/>
</dbReference>
<keyword evidence="1" id="KW-0732">Signal</keyword>